<name>A0AAN7T2V3_9EURO</name>
<dbReference type="PANTHER" id="PTHR37534">
    <property type="entry name" value="TRANSCRIPTIONAL ACTIVATOR PROTEIN UGA3"/>
    <property type="match status" value="1"/>
</dbReference>
<dbReference type="AlphaFoldDB" id="A0AAN7T2V3"/>
<dbReference type="InterPro" id="IPR021858">
    <property type="entry name" value="Fun_TF"/>
</dbReference>
<evidence type="ECO:0000313" key="4">
    <source>
        <dbReference type="Proteomes" id="UP001309876"/>
    </source>
</evidence>
<reference evidence="3 4" key="1">
    <citation type="submission" date="2023-08" db="EMBL/GenBank/DDBJ databases">
        <title>Black Yeasts Isolated from many extreme environments.</title>
        <authorList>
            <person name="Coleine C."/>
            <person name="Stajich J.E."/>
            <person name="Selbmann L."/>
        </authorList>
    </citation>
    <scope>NUCLEOTIDE SEQUENCE [LARGE SCALE GENOMIC DNA]</scope>
    <source>
        <strain evidence="3 4">CCFEE 5910</strain>
    </source>
</reference>
<comment type="subcellular location">
    <subcellularLocation>
        <location evidence="1">Nucleus</location>
    </subcellularLocation>
</comment>
<accession>A0AAN7T2V3</accession>
<dbReference type="GO" id="GO:0005634">
    <property type="term" value="C:nucleus"/>
    <property type="evidence" value="ECO:0007669"/>
    <property type="project" value="UniProtKB-SubCell"/>
</dbReference>
<dbReference type="EMBL" id="JAVRRJ010000003">
    <property type="protein sequence ID" value="KAK5086907.1"/>
    <property type="molecule type" value="Genomic_DNA"/>
</dbReference>
<gene>
    <name evidence="3" type="ORF">LTR05_004077</name>
</gene>
<dbReference type="PANTHER" id="PTHR37534:SF46">
    <property type="entry name" value="ZN(II)2CYS6 TRANSCRIPTION FACTOR (EUROFUNG)"/>
    <property type="match status" value="1"/>
</dbReference>
<protein>
    <submittedName>
        <fullName evidence="3">Uncharacterized protein</fullName>
    </submittedName>
</protein>
<proteinExistence type="predicted"/>
<keyword evidence="2" id="KW-0539">Nucleus</keyword>
<organism evidence="3 4">
    <name type="scientific">Lithohypha guttulata</name>
    <dbReference type="NCBI Taxonomy" id="1690604"/>
    <lineage>
        <taxon>Eukaryota</taxon>
        <taxon>Fungi</taxon>
        <taxon>Dikarya</taxon>
        <taxon>Ascomycota</taxon>
        <taxon>Pezizomycotina</taxon>
        <taxon>Eurotiomycetes</taxon>
        <taxon>Chaetothyriomycetidae</taxon>
        <taxon>Chaetothyriales</taxon>
        <taxon>Trichomeriaceae</taxon>
        <taxon>Lithohypha</taxon>
    </lineage>
</organism>
<keyword evidence="4" id="KW-1185">Reference proteome</keyword>
<evidence type="ECO:0000313" key="3">
    <source>
        <dbReference type="EMBL" id="KAK5086907.1"/>
    </source>
</evidence>
<evidence type="ECO:0000256" key="1">
    <source>
        <dbReference type="ARBA" id="ARBA00004123"/>
    </source>
</evidence>
<dbReference type="Proteomes" id="UP001309876">
    <property type="component" value="Unassembled WGS sequence"/>
</dbReference>
<sequence length="697" mass="77269">MVSTKSRTQPGLRDNVGQRYNVTLLRVVSSIWVLKSQTEEPLAALMCSEVVKVVEGVIKNVIRSALKQARHLMSRQLVQQVDSKSIDTSLATIDSWSDGLRPHRKDALEIGPFRVIDFTNVSQAGVQPSLPAEIVSDIDHTFNEPVIDDSLRITTPSSQGLATSIPDYLQWSDLFDLEFDTWLGAQPDDFGINTNSAEPQLGWPATSISVAESAELPTTSSALIDDPDMIAQAAKLIKNFSNHVIGAVGALPFNAKSPFEILNVTSAIQTYADITYLGRPIKHANAANFCSVLACSAYYLAVNDPELGNSSNGYWLAIATRAGNYAKAHLQKSLQSETQGNAKAKYKDQLMALICTLTYAIMAGHQRDARCYMIDAERLLRVRGLAKRQISRRARLMHHMYTWFRIVGESTYVLHEIKGHVLGNVPIPPSAQNLVLDAGHNARLDDFLRIERPDDQDLDLEEQKDPAVGLHDIHLQDSRTYQDTMYLQIYGLPETWLSLLSQTTRLANVVDAQKAGRLCGQHTAHKSIEKRATRLEDMICSFAARSSSVAQSATPLSSSHYMLQAMNAALVLYFYRRIRNVNSLILQSHVDEVIEALRNFDLSLIRYQVASPGTAWPAFIAGCEASPGPRRDYLSTWVSNAFAKTGLQSYKAAETMMSGVFMRKDQVAASPRSARNAGPATTWIEISKEQKEWVILC</sequence>
<evidence type="ECO:0000256" key="2">
    <source>
        <dbReference type="ARBA" id="ARBA00023242"/>
    </source>
</evidence>
<dbReference type="Pfam" id="PF11951">
    <property type="entry name" value="Fungal_trans_2"/>
    <property type="match status" value="1"/>
</dbReference>
<comment type="caution">
    <text evidence="3">The sequence shown here is derived from an EMBL/GenBank/DDBJ whole genome shotgun (WGS) entry which is preliminary data.</text>
</comment>